<evidence type="ECO:0000256" key="3">
    <source>
        <dbReference type="ARBA" id="ARBA00022525"/>
    </source>
</evidence>
<dbReference type="GO" id="GO:0005576">
    <property type="term" value="C:extracellular region"/>
    <property type="evidence" value="ECO:0007669"/>
    <property type="project" value="UniProtKB-SubCell"/>
</dbReference>
<dbReference type="Proteomes" id="UP001177023">
    <property type="component" value="Unassembled WGS sequence"/>
</dbReference>
<keyword evidence="3" id="KW-0964">Secreted</keyword>
<dbReference type="PANTHER" id="PTHR20986:SF19">
    <property type="entry name" value="FMRFAMIDE-LIKE NEUROPEPTIDES 3"/>
    <property type="match status" value="1"/>
</dbReference>
<sequence length="136" mass="15312">MSLRCLWGLLAAICFVATAQQVYDDETDHDKRSPLDTMRFGKRSYIAKYAMDEPFTLVQTPSFQGARQKGACSGTMRFGKRSGLRSFDNGNFFKRSSAGGGDPLSTMRFGKRTTNPLNTMRFGKRDPLSTMRFGRK</sequence>
<keyword evidence="7" id="KW-0527">Neuropeptide</keyword>
<dbReference type="Pfam" id="PF01581">
    <property type="entry name" value="FARP"/>
    <property type="match status" value="1"/>
</dbReference>
<organism evidence="10 11">
    <name type="scientific">Mesorhabditis spiculigera</name>
    <dbReference type="NCBI Taxonomy" id="96644"/>
    <lineage>
        <taxon>Eukaryota</taxon>
        <taxon>Metazoa</taxon>
        <taxon>Ecdysozoa</taxon>
        <taxon>Nematoda</taxon>
        <taxon>Chromadorea</taxon>
        <taxon>Rhabditida</taxon>
        <taxon>Rhabditina</taxon>
        <taxon>Rhabditomorpha</taxon>
        <taxon>Rhabditoidea</taxon>
        <taxon>Rhabditidae</taxon>
        <taxon>Mesorhabditinae</taxon>
        <taxon>Mesorhabditis</taxon>
    </lineage>
</organism>
<dbReference type="GO" id="GO:0007218">
    <property type="term" value="P:neuropeptide signaling pathway"/>
    <property type="evidence" value="ECO:0007669"/>
    <property type="project" value="UniProtKB-KW"/>
</dbReference>
<dbReference type="InterPro" id="IPR051041">
    <property type="entry name" value="FMRFamide-related_np"/>
</dbReference>
<evidence type="ECO:0000256" key="2">
    <source>
        <dbReference type="ARBA" id="ARBA00006356"/>
    </source>
</evidence>
<keyword evidence="4" id="KW-0165">Cleavage on pair of basic residues</keyword>
<evidence type="ECO:0000313" key="10">
    <source>
        <dbReference type="EMBL" id="CAJ0583625.1"/>
    </source>
</evidence>
<reference evidence="10" key="1">
    <citation type="submission" date="2023-06" db="EMBL/GenBank/DDBJ databases">
        <authorList>
            <person name="Delattre M."/>
        </authorList>
    </citation>
    <scope>NUCLEOTIDE SEQUENCE</scope>
    <source>
        <strain evidence="10">AF72</strain>
    </source>
</reference>
<comment type="subcellular location">
    <subcellularLocation>
        <location evidence="1">Secreted</location>
    </subcellularLocation>
</comment>
<comment type="similarity">
    <text evidence="2">Belongs to the FARP (FMRFamide related peptide) family.</text>
</comment>
<comment type="caution">
    <text evidence="10">The sequence shown here is derived from an EMBL/GenBank/DDBJ whole genome shotgun (WGS) entry which is preliminary data.</text>
</comment>
<feature type="region of interest" description="Disordered" evidence="8">
    <location>
        <begin position="103"/>
        <end position="136"/>
    </location>
</feature>
<dbReference type="InterPro" id="IPR002544">
    <property type="entry name" value="FMRFamid-related_peptide-like"/>
</dbReference>
<evidence type="ECO:0000256" key="1">
    <source>
        <dbReference type="ARBA" id="ARBA00004613"/>
    </source>
</evidence>
<gene>
    <name evidence="10" type="ORF">MSPICULIGERA_LOCUS21697</name>
</gene>
<feature type="chain" id="PRO_5041374680" evidence="9">
    <location>
        <begin position="20"/>
        <end position="136"/>
    </location>
</feature>
<dbReference type="EMBL" id="CATQJA010002665">
    <property type="protein sequence ID" value="CAJ0583625.1"/>
    <property type="molecule type" value="Genomic_DNA"/>
</dbReference>
<proteinExistence type="inferred from homology"/>
<evidence type="ECO:0000256" key="7">
    <source>
        <dbReference type="ARBA" id="ARBA00023320"/>
    </source>
</evidence>
<accession>A0AA36G8Y4</accession>
<name>A0AA36G8Y4_9BILA</name>
<dbReference type="PANTHER" id="PTHR20986">
    <property type="entry name" value="FMRFAMIDE-RELATED PEPTIDES"/>
    <property type="match status" value="1"/>
</dbReference>
<evidence type="ECO:0000256" key="5">
    <source>
        <dbReference type="ARBA" id="ARBA00022729"/>
    </source>
</evidence>
<evidence type="ECO:0000256" key="9">
    <source>
        <dbReference type="SAM" id="SignalP"/>
    </source>
</evidence>
<keyword evidence="11" id="KW-1185">Reference proteome</keyword>
<feature type="signal peptide" evidence="9">
    <location>
        <begin position="1"/>
        <end position="19"/>
    </location>
</feature>
<evidence type="ECO:0000256" key="6">
    <source>
        <dbReference type="ARBA" id="ARBA00022815"/>
    </source>
</evidence>
<keyword evidence="5 9" id="KW-0732">Signal</keyword>
<evidence type="ECO:0000256" key="4">
    <source>
        <dbReference type="ARBA" id="ARBA00022685"/>
    </source>
</evidence>
<keyword evidence="6" id="KW-0027">Amidation</keyword>
<protein>
    <submittedName>
        <fullName evidence="10">Uncharacterized protein</fullName>
    </submittedName>
</protein>
<evidence type="ECO:0000313" key="11">
    <source>
        <dbReference type="Proteomes" id="UP001177023"/>
    </source>
</evidence>
<evidence type="ECO:0000256" key="8">
    <source>
        <dbReference type="SAM" id="MobiDB-lite"/>
    </source>
</evidence>
<feature type="non-terminal residue" evidence="10">
    <location>
        <position position="1"/>
    </location>
</feature>
<dbReference type="AlphaFoldDB" id="A0AA36G8Y4"/>